<organism evidence="2 3">
    <name type="scientific">Aureobasidium namibiae CBS 147.97</name>
    <dbReference type="NCBI Taxonomy" id="1043004"/>
    <lineage>
        <taxon>Eukaryota</taxon>
        <taxon>Fungi</taxon>
        <taxon>Dikarya</taxon>
        <taxon>Ascomycota</taxon>
        <taxon>Pezizomycotina</taxon>
        <taxon>Dothideomycetes</taxon>
        <taxon>Dothideomycetidae</taxon>
        <taxon>Dothideales</taxon>
        <taxon>Saccotheciaceae</taxon>
        <taxon>Aureobasidium</taxon>
    </lineage>
</organism>
<dbReference type="AlphaFoldDB" id="A0A074WPS3"/>
<reference evidence="2 3" key="1">
    <citation type="journal article" date="2014" name="BMC Genomics">
        <title>Genome sequencing of four Aureobasidium pullulans varieties: biotechnological potential, stress tolerance, and description of new species.</title>
        <authorList>
            <person name="Gostin Ar C."/>
            <person name="Ohm R.A."/>
            <person name="Kogej T."/>
            <person name="Sonjak S."/>
            <person name="Turk M."/>
            <person name="Zajc J."/>
            <person name="Zalar P."/>
            <person name="Grube M."/>
            <person name="Sun H."/>
            <person name="Han J."/>
            <person name="Sharma A."/>
            <person name="Chiniquy J."/>
            <person name="Ngan C.Y."/>
            <person name="Lipzen A."/>
            <person name="Barry K."/>
            <person name="Grigoriev I.V."/>
            <person name="Gunde-Cimerman N."/>
        </authorList>
    </citation>
    <scope>NUCLEOTIDE SEQUENCE [LARGE SCALE GENOMIC DNA]</scope>
    <source>
        <strain evidence="2 3">CBS 147.97</strain>
    </source>
</reference>
<proteinExistence type="predicted"/>
<dbReference type="Proteomes" id="UP000027730">
    <property type="component" value="Unassembled WGS sequence"/>
</dbReference>
<name>A0A074WPS3_9PEZI</name>
<accession>A0A074WPS3</accession>
<feature type="region of interest" description="Disordered" evidence="1">
    <location>
        <begin position="1"/>
        <end position="21"/>
    </location>
</feature>
<sequence>MGSQANQLKTTNHLRAATQDQWGAVPTRWPMMTESQANWTHVADLPRLAKQEQWGYVLPRLPMEKWHQPKMRSSSTRLLISPWLPRTLTPTRMASDSYARCDLVPQYSVQTVPTSNPPNIPDCTNPSCTRWDGTFVLSDAALASPIRCSNASISRLTVPLFPMIPLPELYKAGPQRCGYDDCDQTYNEVVSMRQHFVKKHGHEAYRDPEITHKDHTYKKGFSDGRDLYQHMTSRVSRDCIHRVLSGLSSLVR</sequence>
<evidence type="ECO:0000256" key="1">
    <source>
        <dbReference type="SAM" id="MobiDB-lite"/>
    </source>
</evidence>
<protein>
    <submittedName>
        <fullName evidence="2">Uncharacterized protein</fullName>
    </submittedName>
</protein>
<dbReference type="GeneID" id="25413384"/>
<keyword evidence="3" id="KW-1185">Reference proteome</keyword>
<dbReference type="HOGENOM" id="CLU_1102602_0_0_1"/>
<evidence type="ECO:0000313" key="3">
    <source>
        <dbReference type="Proteomes" id="UP000027730"/>
    </source>
</evidence>
<dbReference type="RefSeq" id="XP_013429195.1">
    <property type="nucleotide sequence ID" value="XM_013573741.1"/>
</dbReference>
<gene>
    <name evidence="2" type="ORF">M436DRAFT_62537</name>
</gene>
<dbReference type="EMBL" id="KL584706">
    <property type="protein sequence ID" value="KEQ75135.1"/>
    <property type="molecule type" value="Genomic_DNA"/>
</dbReference>
<evidence type="ECO:0000313" key="2">
    <source>
        <dbReference type="EMBL" id="KEQ75135.1"/>
    </source>
</evidence>